<dbReference type="PANTHER" id="PTHR12121:SF100">
    <property type="entry name" value="POLY(A)-SPECIFIC RIBONUCLEASE"/>
    <property type="match status" value="1"/>
</dbReference>
<dbReference type="GO" id="GO:0004535">
    <property type="term" value="F:poly(A)-specific ribonuclease activity"/>
    <property type="evidence" value="ECO:0007669"/>
    <property type="project" value="UniProtKB-EC"/>
</dbReference>
<reference evidence="24" key="1">
    <citation type="submission" date="2023-01" db="EMBL/GenBank/DDBJ databases">
        <title>Key to firefly adult light organ development and bioluminescence: homeobox transcription factors regulate luciferase expression and transportation to peroxisome.</title>
        <authorList>
            <person name="Fu X."/>
        </authorList>
    </citation>
    <scope>NUCLEOTIDE SEQUENCE [LARGE SCALE GENOMIC DNA]</scope>
</reference>
<dbReference type="SUPFAM" id="SSF52058">
    <property type="entry name" value="L domain-like"/>
    <property type="match status" value="1"/>
</dbReference>
<keyword evidence="7" id="KW-0963">Cytoplasm</keyword>
<dbReference type="GO" id="GO:0005634">
    <property type="term" value="C:nucleus"/>
    <property type="evidence" value="ECO:0007669"/>
    <property type="project" value="UniProtKB-SubCell"/>
</dbReference>
<evidence type="ECO:0000256" key="11">
    <source>
        <dbReference type="ARBA" id="ARBA00022737"/>
    </source>
</evidence>
<dbReference type="PROSITE" id="PS51450">
    <property type="entry name" value="LRR"/>
    <property type="match status" value="2"/>
</dbReference>
<keyword evidence="12" id="KW-0378">Hydrolase</keyword>
<evidence type="ECO:0000256" key="21">
    <source>
        <dbReference type="ARBA" id="ARBA00033317"/>
    </source>
</evidence>
<dbReference type="Proteomes" id="UP001353858">
    <property type="component" value="Unassembled WGS sequence"/>
</dbReference>
<name>A0AAN7QKZ8_9COLE</name>
<sequence length="592" mass="67766">MLVHCVFYGECCVFSESLIKTIFLHIRYLLHYKGVDEGYIMPRNNKETSKYENNGSHRKNHTFMSAEDQAAGKKSLWTELEITGTIRNLSPNLFRLHNLTGLYLKNNCLQRLPPDISQLINLRTLDVSFNKLRSLPAEIGDLINLRELLLSHNILRILPYEIGKLFNLIMLGLHGNPLNKDIMTIYSEPNGTHKLLTYMLDNLQVTTPAPPQRPWIPLTRPTRNRPTCIFTVMCYNVLCDKYATRQMYSYCPSWALNWEYRKKGILDEIRHYGADIINLQEVEMDQFYNFFLPELKQDGYDGIFSPKSRAKTMAENERKYVDGCAILYRTSKFTLVKEHLVEFNQLAMANADGLDHMLNRVMPKDNIGLAALLQTTETAWDNVPADSMLVQQPILVCTAHIHWDPEFCDVKLIQTMMLSQELRAILDEAAQTLKTSENLNIDASNIQLVLSGDFNSLPDSGVIEFLSSGKVLLDHKDFKDLSYKQCLEKISGCDKSNEFTHSFKLASAYSEDIMPFTNYTFDFKGIIDYIFYSKNTMTPLGLLGPLSGDWLRENKIVGCPHPHVFSDHFPLLVELEMVPTVSPPVNGIIGHR</sequence>
<evidence type="ECO:0000256" key="17">
    <source>
        <dbReference type="ARBA" id="ARBA00023163"/>
    </source>
</evidence>
<dbReference type="SMART" id="SM00369">
    <property type="entry name" value="LRR_TYP"/>
    <property type="match status" value="3"/>
</dbReference>
<comment type="subcellular location">
    <subcellularLocation>
        <location evidence="4">Cytoplasm</location>
    </subcellularLocation>
    <subcellularLocation>
        <location evidence="3">Nucleus</location>
    </subcellularLocation>
</comment>
<evidence type="ECO:0000256" key="18">
    <source>
        <dbReference type="ARBA" id="ARBA00023242"/>
    </source>
</evidence>
<evidence type="ECO:0000256" key="20">
    <source>
        <dbReference type="ARBA" id="ARBA00031469"/>
    </source>
</evidence>
<comment type="catalytic activity">
    <reaction evidence="1">
        <text>Exonucleolytic cleavage of poly(A) to 5'-AMP.</text>
        <dbReference type="EC" id="3.1.13.4"/>
    </reaction>
</comment>
<evidence type="ECO:0000313" key="23">
    <source>
        <dbReference type="EMBL" id="KAK4883128.1"/>
    </source>
</evidence>
<dbReference type="InterPro" id="IPR050410">
    <property type="entry name" value="CCR4/nocturin_mRNA_transcr"/>
</dbReference>
<evidence type="ECO:0000256" key="10">
    <source>
        <dbReference type="ARBA" id="ARBA00022723"/>
    </source>
</evidence>
<evidence type="ECO:0000259" key="22">
    <source>
        <dbReference type="Pfam" id="PF03372"/>
    </source>
</evidence>
<dbReference type="Pfam" id="PF12799">
    <property type="entry name" value="LRR_4"/>
    <property type="match status" value="1"/>
</dbReference>
<proteinExistence type="inferred from homology"/>
<dbReference type="GO" id="GO:0003723">
    <property type="term" value="F:RNA binding"/>
    <property type="evidence" value="ECO:0007669"/>
    <property type="project" value="UniProtKB-KW"/>
</dbReference>
<dbReference type="InterPro" id="IPR032675">
    <property type="entry name" value="LRR_dom_sf"/>
</dbReference>
<dbReference type="InterPro" id="IPR025875">
    <property type="entry name" value="Leu-rich_rpt_4"/>
</dbReference>
<evidence type="ECO:0000256" key="3">
    <source>
        <dbReference type="ARBA" id="ARBA00004123"/>
    </source>
</evidence>
<keyword evidence="18" id="KW-0539">Nucleus</keyword>
<keyword evidence="15" id="KW-0694">RNA-binding</keyword>
<dbReference type="InterPro" id="IPR036691">
    <property type="entry name" value="Endo/exonu/phosph_ase_sf"/>
</dbReference>
<organism evidence="23 24">
    <name type="scientific">Aquatica leii</name>
    <dbReference type="NCBI Taxonomy" id="1421715"/>
    <lineage>
        <taxon>Eukaryota</taxon>
        <taxon>Metazoa</taxon>
        <taxon>Ecdysozoa</taxon>
        <taxon>Arthropoda</taxon>
        <taxon>Hexapoda</taxon>
        <taxon>Insecta</taxon>
        <taxon>Pterygota</taxon>
        <taxon>Neoptera</taxon>
        <taxon>Endopterygota</taxon>
        <taxon>Coleoptera</taxon>
        <taxon>Polyphaga</taxon>
        <taxon>Elateriformia</taxon>
        <taxon>Elateroidea</taxon>
        <taxon>Lampyridae</taxon>
        <taxon>Luciolinae</taxon>
        <taxon>Aquatica</taxon>
    </lineage>
</organism>
<evidence type="ECO:0000256" key="9">
    <source>
        <dbReference type="ARBA" id="ARBA00022722"/>
    </source>
</evidence>
<dbReference type="AlphaFoldDB" id="A0AAN7QKZ8"/>
<dbReference type="Gene3D" id="3.60.10.10">
    <property type="entry name" value="Endonuclease/exonuclease/phosphatase"/>
    <property type="match status" value="1"/>
</dbReference>
<evidence type="ECO:0000256" key="1">
    <source>
        <dbReference type="ARBA" id="ARBA00001663"/>
    </source>
</evidence>
<evidence type="ECO:0000256" key="4">
    <source>
        <dbReference type="ARBA" id="ARBA00004496"/>
    </source>
</evidence>
<keyword evidence="14" id="KW-0460">Magnesium</keyword>
<dbReference type="FunFam" id="3.60.10.10:FF:000002">
    <property type="entry name" value="CCR4-NOT transcription complex subunit 6 like"/>
    <property type="match status" value="1"/>
</dbReference>
<keyword evidence="8" id="KW-0433">Leucine-rich repeat</keyword>
<keyword evidence="16" id="KW-0805">Transcription regulation</keyword>
<evidence type="ECO:0000256" key="6">
    <source>
        <dbReference type="ARBA" id="ARBA00012161"/>
    </source>
</evidence>
<dbReference type="InterPro" id="IPR003591">
    <property type="entry name" value="Leu-rich_rpt_typical-subtyp"/>
</dbReference>
<keyword evidence="9" id="KW-0540">Nuclease</keyword>
<dbReference type="SUPFAM" id="SSF56219">
    <property type="entry name" value="DNase I-like"/>
    <property type="match status" value="1"/>
</dbReference>
<protein>
    <recommendedName>
        <fullName evidence="6">poly(A)-specific ribonuclease</fullName>
        <ecNumber evidence="6">3.1.13.4</ecNumber>
    </recommendedName>
    <alternativeName>
        <fullName evidence="19">Carbon catabolite repressor protein 4</fullName>
    </alternativeName>
    <alternativeName>
        <fullName evidence="20">Cytoplasmic deadenylase</fullName>
    </alternativeName>
    <alternativeName>
        <fullName evidence="21">Glucose-repressible alcohol dehydrogenase transcriptional effector</fullName>
    </alternativeName>
</protein>
<evidence type="ECO:0000256" key="13">
    <source>
        <dbReference type="ARBA" id="ARBA00022839"/>
    </source>
</evidence>
<evidence type="ECO:0000256" key="8">
    <source>
        <dbReference type="ARBA" id="ARBA00022614"/>
    </source>
</evidence>
<keyword evidence="17" id="KW-0804">Transcription</keyword>
<dbReference type="PANTHER" id="PTHR12121">
    <property type="entry name" value="CARBON CATABOLITE REPRESSOR PROTEIN 4"/>
    <property type="match status" value="1"/>
</dbReference>
<evidence type="ECO:0000256" key="5">
    <source>
        <dbReference type="ARBA" id="ARBA00010774"/>
    </source>
</evidence>
<evidence type="ECO:0000256" key="12">
    <source>
        <dbReference type="ARBA" id="ARBA00022801"/>
    </source>
</evidence>
<dbReference type="GO" id="GO:0005737">
    <property type="term" value="C:cytoplasm"/>
    <property type="evidence" value="ECO:0007669"/>
    <property type="project" value="UniProtKB-SubCell"/>
</dbReference>
<evidence type="ECO:0000256" key="15">
    <source>
        <dbReference type="ARBA" id="ARBA00022884"/>
    </source>
</evidence>
<dbReference type="Pfam" id="PF03372">
    <property type="entry name" value="Exo_endo_phos"/>
    <property type="match status" value="1"/>
</dbReference>
<comment type="caution">
    <text evidence="23">The sequence shown here is derived from an EMBL/GenBank/DDBJ whole genome shotgun (WGS) entry which is preliminary data.</text>
</comment>
<dbReference type="EC" id="3.1.13.4" evidence="6"/>
<keyword evidence="10" id="KW-0479">Metal-binding</keyword>
<evidence type="ECO:0000313" key="24">
    <source>
        <dbReference type="Proteomes" id="UP001353858"/>
    </source>
</evidence>
<evidence type="ECO:0000256" key="19">
    <source>
        <dbReference type="ARBA" id="ARBA00030493"/>
    </source>
</evidence>
<dbReference type="EMBL" id="JARPUR010000002">
    <property type="protein sequence ID" value="KAK4883128.1"/>
    <property type="molecule type" value="Genomic_DNA"/>
</dbReference>
<dbReference type="CDD" id="cd09097">
    <property type="entry name" value="Deadenylase_CCR4"/>
    <property type="match status" value="1"/>
</dbReference>
<dbReference type="InterPro" id="IPR001611">
    <property type="entry name" value="Leu-rich_rpt"/>
</dbReference>
<accession>A0AAN7QKZ8</accession>
<keyword evidence="13" id="KW-0269">Exonuclease</keyword>
<dbReference type="GO" id="GO:0046872">
    <property type="term" value="F:metal ion binding"/>
    <property type="evidence" value="ECO:0007669"/>
    <property type="project" value="UniProtKB-KW"/>
</dbReference>
<dbReference type="Gene3D" id="3.80.10.10">
    <property type="entry name" value="Ribonuclease Inhibitor"/>
    <property type="match status" value="1"/>
</dbReference>
<comment type="cofactor">
    <cofactor evidence="2">
        <name>Mg(2+)</name>
        <dbReference type="ChEBI" id="CHEBI:18420"/>
    </cofactor>
</comment>
<evidence type="ECO:0000256" key="7">
    <source>
        <dbReference type="ARBA" id="ARBA00022490"/>
    </source>
</evidence>
<feature type="domain" description="Endonuclease/exonuclease/phosphatase" evidence="22">
    <location>
        <begin position="234"/>
        <end position="568"/>
    </location>
</feature>
<keyword evidence="11" id="KW-0677">Repeat</keyword>
<evidence type="ECO:0000256" key="14">
    <source>
        <dbReference type="ARBA" id="ARBA00022842"/>
    </source>
</evidence>
<gene>
    <name evidence="23" type="ORF">RN001_006447</name>
</gene>
<evidence type="ECO:0000256" key="16">
    <source>
        <dbReference type="ARBA" id="ARBA00023015"/>
    </source>
</evidence>
<evidence type="ECO:0000256" key="2">
    <source>
        <dbReference type="ARBA" id="ARBA00001946"/>
    </source>
</evidence>
<comment type="similarity">
    <text evidence="5">Belongs to the CCR4/nocturin family.</text>
</comment>
<keyword evidence="24" id="KW-1185">Reference proteome</keyword>
<dbReference type="InterPro" id="IPR005135">
    <property type="entry name" value="Endo/exonuclease/phosphatase"/>
</dbReference>